<dbReference type="Gene3D" id="3.40.50.150">
    <property type="entry name" value="Vaccinia Virus protein VP39"/>
    <property type="match status" value="1"/>
</dbReference>
<dbReference type="SUPFAM" id="SSF53901">
    <property type="entry name" value="Thiolase-like"/>
    <property type="match status" value="1"/>
</dbReference>
<dbReference type="InterPro" id="IPR057326">
    <property type="entry name" value="KR_dom"/>
</dbReference>
<organism evidence="14 15">
    <name type="scientific">Truncatella angustata</name>
    <dbReference type="NCBI Taxonomy" id="152316"/>
    <lineage>
        <taxon>Eukaryota</taxon>
        <taxon>Fungi</taxon>
        <taxon>Dikarya</taxon>
        <taxon>Ascomycota</taxon>
        <taxon>Pezizomycotina</taxon>
        <taxon>Sordariomycetes</taxon>
        <taxon>Xylariomycetidae</taxon>
        <taxon>Amphisphaeriales</taxon>
        <taxon>Sporocadaceae</taxon>
        <taxon>Truncatella</taxon>
    </lineage>
</organism>
<keyword evidence="3" id="KW-0808">Transferase</keyword>
<dbReference type="InterPro" id="IPR049900">
    <property type="entry name" value="PKS_mFAS_DH"/>
</dbReference>
<evidence type="ECO:0000313" key="15">
    <source>
        <dbReference type="Proteomes" id="UP000758603"/>
    </source>
</evidence>
<evidence type="ECO:0000256" key="6">
    <source>
        <dbReference type="ARBA" id="ARBA00023268"/>
    </source>
</evidence>
<dbReference type="GO" id="GO:1901336">
    <property type="term" value="P:lactone biosynthetic process"/>
    <property type="evidence" value="ECO:0007669"/>
    <property type="project" value="UniProtKB-ARBA"/>
</dbReference>
<keyword evidence="2" id="KW-0597">Phosphoprotein</keyword>
<keyword evidence="4" id="KW-0521">NADP</keyword>
<dbReference type="InterPro" id="IPR016039">
    <property type="entry name" value="Thiolase-like"/>
</dbReference>
<evidence type="ECO:0000256" key="7">
    <source>
        <dbReference type="ARBA" id="ARBA00023315"/>
    </source>
</evidence>
<dbReference type="InterPro" id="IPR013154">
    <property type="entry name" value="ADH-like_N"/>
</dbReference>
<keyword evidence="5" id="KW-0560">Oxidoreductase</keyword>
<evidence type="ECO:0000256" key="10">
    <source>
        <dbReference type="SAM" id="MobiDB-lite"/>
    </source>
</evidence>
<dbReference type="InterPro" id="IPR014031">
    <property type="entry name" value="Ketoacyl_synth_C"/>
</dbReference>
<accession>A0A9P8UVS5</accession>
<dbReference type="Pfam" id="PF08659">
    <property type="entry name" value="KR"/>
    <property type="match status" value="1"/>
</dbReference>
<feature type="region of interest" description="N-terminal hotdog fold" evidence="8">
    <location>
        <begin position="974"/>
        <end position="1109"/>
    </location>
</feature>
<dbReference type="Gene3D" id="1.10.1200.10">
    <property type="entry name" value="ACP-like"/>
    <property type="match status" value="1"/>
</dbReference>
<evidence type="ECO:0000256" key="9">
    <source>
        <dbReference type="SAM" id="Coils"/>
    </source>
</evidence>
<dbReference type="InterPro" id="IPR036291">
    <property type="entry name" value="NAD(P)-bd_dom_sf"/>
</dbReference>
<dbReference type="RefSeq" id="XP_045963065.1">
    <property type="nucleotide sequence ID" value="XM_046097284.1"/>
</dbReference>
<feature type="active site" description="Proton acceptor; for dehydratase activity" evidence="8">
    <location>
        <position position="1006"/>
    </location>
</feature>
<dbReference type="CDD" id="cd02440">
    <property type="entry name" value="AdoMet_MTases"/>
    <property type="match status" value="1"/>
</dbReference>
<dbReference type="InterPro" id="IPR049551">
    <property type="entry name" value="PKS_DH_C"/>
</dbReference>
<gene>
    <name evidence="14" type="ORF">BKA67DRAFT_509967</name>
</gene>
<protein>
    <recommendedName>
        <fullName evidence="16">Carrier domain-containing protein</fullName>
    </recommendedName>
</protein>
<dbReference type="SUPFAM" id="SSF52151">
    <property type="entry name" value="FabD/lysophospholipase-like"/>
    <property type="match status" value="1"/>
</dbReference>
<dbReference type="Pfam" id="PF21089">
    <property type="entry name" value="PKS_DH_N"/>
    <property type="match status" value="1"/>
</dbReference>
<dbReference type="InterPro" id="IPR049552">
    <property type="entry name" value="PKS_DH_N"/>
</dbReference>
<dbReference type="InterPro" id="IPR014043">
    <property type="entry name" value="Acyl_transferase_dom"/>
</dbReference>
<dbReference type="Pfam" id="PF14765">
    <property type="entry name" value="PS-DH"/>
    <property type="match status" value="1"/>
</dbReference>
<evidence type="ECO:0000256" key="8">
    <source>
        <dbReference type="PROSITE-ProRule" id="PRU01363"/>
    </source>
</evidence>
<dbReference type="Pfam" id="PF08242">
    <property type="entry name" value="Methyltransf_12"/>
    <property type="match status" value="1"/>
</dbReference>
<dbReference type="CDD" id="cd00833">
    <property type="entry name" value="PKS"/>
    <property type="match status" value="1"/>
</dbReference>
<dbReference type="InterPro" id="IPR020843">
    <property type="entry name" value="ER"/>
</dbReference>
<keyword evidence="15" id="KW-1185">Reference proteome</keyword>
<feature type="domain" description="Carrier" evidence="11">
    <location>
        <begin position="2508"/>
        <end position="2585"/>
    </location>
</feature>
<dbReference type="InterPro" id="IPR020807">
    <property type="entry name" value="PKS_DH"/>
</dbReference>
<dbReference type="InterPro" id="IPR029063">
    <property type="entry name" value="SAM-dependent_MTases_sf"/>
</dbReference>
<dbReference type="SMART" id="SM00822">
    <property type="entry name" value="PKS_KR"/>
    <property type="match status" value="1"/>
</dbReference>
<feature type="active site" description="Proton donor; for dehydratase activity" evidence="8">
    <location>
        <position position="1202"/>
    </location>
</feature>
<dbReference type="SMART" id="SM00827">
    <property type="entry name" value="PKS_AT"/>
    <property type="match status" value="1"/>
</dbReference>
<dbReference type="PROSITE" id="PS52019">
    <property type="entry name" value="PKS_MFAS_DH"/>
    <property type="match status" value="1"/>
</dbReference>
<dbReference type="SMART" id="SM00825">
    <property type="entry name" value="PKS_KS"/>
    <property type="match status" value="1"/>
</dbReference>
<dbReference type="InterPro" id="IPR009081">
    <property type="entry name" value="PP-bd_ACP"/>
</dbReference>
<dbReference type="PROSITE" id="PS52004">
    <property type="entry name" value="KS3_2"/>
    <property type="match status" value="1"/>
</dbReference>
<dbReference type="Gene3D" id="3.10.129.110">
    <property type="entry name" value="Polyketide synthase dehydratase"/>
    <property type="match status" value="1"/>
</dbReference>
<dbReference type="PANTHER" id="PTHR43775">
    <property type="entry name" value="FATTY ACID SYNTHASE"/>
    <property type="match status" value="1"/>
</dbReference>
<name>A0A9P8UVS5_9PEZI</name>
<proteinExistence type="predicted"/>
<evidence type="ECO:0000256" key="5">
    <source>
        <dbReference type="ARBA" id="ARBA00023002"/>
    </source>
</evidence>
<dbReference type="InterPro" id="IPR011032">
    <property type="entry name" value="GroES-like_sf"/>
</dbReference>
<dbReference type="Pfam" id="PF00109">
    <property type="entry name" value="ketoacyl-synt"/>
    <property type="match status" value="1"/>
</dbReference>
<dbReference type="InterPro" id="IPR014030">
    <property type="entry name" value="Ketoacyl_synth_N"/>
</dbReference>
<evidence type="ECO:0000259" key="13">
    <source>
        <dbReference type="PROSITE" id="PS52019"/>
    </source>
</evidence>
<dbReference type="CDD" id="cd05195">
    <property type="entry name" value="enoyl_red"/>
    <property type="match status" value="1"/>
</dbReference>
<feature type="region of interest" description="C-terminal hotdog fold" evidence="8">
    <location>
        <begin position="1137"/>
        <end position="1297"/>
    </location>
</feature>
<dbReference type="InterPro" id="IPR050091">
    <property type="entry name" value="PKS_NRPS_Biosynth_Enz"/>
</dbReference>
<dbReference type="InterPro" id="IPR020841">
    <property type="entry name" value="PKS_Beta-ketoAc_synthase_dom"/>
</dbReference>
<dbReference type="Pfam" id="PF08240">
    <property type="entry name" value="ADH_N"/>
    <property type="match status" value="1"/>
</dbReference>
<dbReference type="InterPro" id="IPR013217">
    <property type="entry name" value="Methyltransf_12"/>
</dbReference>
<dbReference type="SMART" id="SM00829">
    <property type="entry name" value="PKS_ER"/>
    <property type="match status" value="1"/>
</dbReference>
<comment type="caution">
    <text evidence="14">The sequence shown here is derived from an EMBL/GenBank/DDBJ whole genome shotgun (WGS) entry which is preliminary data.</text>
</comment>
<evidence type="ECO:0008006" key="16">
    <source>
        <dbReference type="Google" id="ProtNLM"/>
    </source>
</evidence>
<dbReference type="InterPro" id="IPR016035">
    <property type="entry name" value="Acyl_Trfase/lysoPLipase"/>
</dbReference>
<dbReference type="GO" id="GO:0016491">
    <property type="term" value="F:oxidoreductase activity"/>
    <property type="evidence" value="ECO:0007669"/>
    <property type="project" value="UniProtKB-KW"/>
</dbReference>
<dbReference type="Pfam" id="PF16197">
    <property type="entry name" value="KAsynt_C_assoc"/>
    <property type="match status" value="1"/>
</dbReference>
<keyword evidence="7" id="KW-0012">Acyltransferase</keyword>
<dbReference type="SUPFAM" id="SSF50129">
    <property type="entry name" value="GroES-like"/>
    <property type="match status" value="1"/>
</dbReference>
<dbReference type="EMBL" id="JAGPXC010000001">
    <property type="protein sequence ID" value="KAH6658934.1"/>
    <property type="molecule type" value="Genomic_DNA"/>
</dbReference>
<dbReference type="InterPro" id="IPR001227">
    <property type="entry name" value="Ac_transferase_dom_sf"/>
</dbReference>
<dbReference type="Gene3D" id="3.40.366.10">
    <property type="entry name" value="Malonyl-Coenzyme A Acyl Carrier Protein, domain 2"/>
    <property type="match status" value="1"/>
</dbReference>
<dbReference type="InterPro" id="IPR013968">
    <property type="entry name" value="PKS_KR"/>
</dbReference>
<dbReference type="SUPFAM" id="SSF51735">
    <property type="entry name" value="NAD(P)-binding Rossmann-fold domains"/>
    <property type="match status" value="2"/>
</dbReference>
<evidence type="ECO:0000259" key="12">
    <source>
        <dbReference type="PROSITE" id="PS52004"/>
    </source>
</evidence>
<dbReference type="Proteomes" id="UP000758603">
    <property type="component" value="Unassembled WGS sequence"/>
</dbReference>
<dbReference type="SMART" id="SM00826">
    <property type="entry name" value="PKS_DH"/>
    <property type="match status" value="1"/>
</dbReference>
<sequence>MDIQTPIAVIGMACRFAGDVDSPEKLWKICAEGRSAWTEIPKSRFNVDGVYHPNNAKQNTLNIRGGHFLTEDPALFDANFFNLSSEVAASIDPQFRLQLESTYEAFESAGLTLQDVAGSNTSVYAGAFFRDYIEGHMRDPETLPRFLLMGIGAAMASNRISHFYDLRGPSMTIDTGCSTTLTAFHQACQSLRTRESNMSIVGGANVTFNPDMFVVMSSLTLLSPEGKSFSFDSRASGYGRGEGSATVLLKRLDDALRDGDPIRAVIRETGANQDGRTDTITTPSGVAQEELIRECYRKSGLDPAHTTYFEAHGTGTPTGDPIEAGAIASVFKNSRSADQPLRLGSVKSNIGHTETASGLASIIKVVKALEKGQIPPSINFEKPNPKLDLPGWKLKVPTELETWNAINGIRRASVNNFGYGGANAHVIMEDFASFVTQRKINNRHVSTVTNGKSNENSNGTNGQTSRISNETNDNGVHAGNGLSSHVFVLSAKDERAAQTMIENLQRYLTEARNNNEVEERTLLKQLAFTLGQRRSRFSWVSSVAGQSLTGLLGAFSTPKAKPVRSLVNERKPRLGFVFTGQGAQWWAMGRELIHTYPVFRQSLEESEEMLKDLGSPWSLLEELTRDAETSKVSEQYLSMPACVAIQIALVQLLDSWDIRPSAITSHSSGEIAGAYAAGALSKKSAIAIGFARGQFVAKAKGGMIAVGLGVEDCDKYLARISSGKLVAACMNSPSSTTVSGDVPAIEELEALLKADEVFARRLRVDAAYHSHHMQAFAEPYEAWIAKNAKPGRPQKSENGHFISDTLSVVFSSPTTGGRIENATDLCDAGHWARSLVNPVRFVEAFKDMVNSTKSENDGEENEGVVDMVLEVGPHGALGGPIQEILSLPEFAGRKVPYATCLVRKSSAIDTTHSLVCDLLRNGYPVNMDAVNFPTGRVGVKVIYDLPHYPWNHQVRYWSEPRQNRELRHRREAPHDLLGSLVLGTNNNVPSWKNTIKESDLPWIRDHTVQSNIVYPGAGFICMAIEAALQSWPKSGRNVSGYKLRDVDIHQALVIPNDSAGIETQIELRPCSEKAIYTKGWKEFVIHSVSLENDWIELCRGLISIEFEVDSRQFWNDSIADGQTSARLTQPVLPEDYRMRVMPRDIYANMRSVGIYHGPIFQNLKSIRAHSKQSVSTFVTADTASIMPYNYQREHVVHPTTLDSVFQSAYTAMPESRTTMYYALVPRFIKSLWISHNIVKEPGHLFRSYSNIIRKDGQSAEVEIVVCDDNKVKDASSVHPVMKLEGFELHSLGSSPPKSTASYENEKFSHAEWVPDLDLSPPMFAKQQLSRTIPAGEAEIMLDLRRACYYYVQDALSGIAEDQLSGLARFSQKFYTWMKVQEQLAQSNRLGDGSSEWKADSTATREALIEKVKGASTNGEMVCRMGPHILSILRQDITPLELMLEDKLLQRYYTDAIKWGRSHQQMGTLVKHFSQKNPRGKILEIGAGTGGTTRMILASLGTDDSGWGPLAMSYDFTDISSGFFEAAQERFAAWNSLVRYKKLDVEHDPAEQGFELGTYDLIVASQVLHATKNIERTMSNVRRLLKPGGKLFIMETTQDPMDLQFVFGLLPGWWLSEEPERELSPSLSIEMWDRVLHDTGFGGVELEAHDCENEEFYSFSIIASTALESSTTNGTTDVAQNVVLVVGDDSTLQQPSWSWIEKLRSDICRIIGETPPVETLQTASSTEGRTFIYLGDVDGVRLRSPNAESFEALKRLCTKSRRLLWVTSMRSLDASMSIGLLRSVREEYAGKCLIALDLDANREPWTAQSISAVIEVFNNVLLRPQIANGYQDFEFSERDGLIHVLRYFKDVEKNKAAITPSGPKQATQKEPFCQLGRPLKMRVGTAGLLDTLAFEHDLDADKELCANQLEIEPRAFGVNFRDIMVAMGQLGHDSTMGFECAGTVVRAGIDALIQGFKPGDRIMTLLHGDYASLIRVPWTNAVHIPDNVTFEVASTLPMVFTTAYVALFDIARLEKGESILIHAATGGVGQAACMLANHVGAEVFVTVGSEQKRDFVVKTYNVRPDHVFSSRDASFSAGILRMTGGEGVDVVLNSLAGPLLQEGFNCLARFGRFVEMGKRDFKINSHLEMATFNRAVSFSHIDLLQLEAHKGNQIQRVMRETIRLFSEGLITAVQPITVYPVSELEKTFRLMQAGKHMGKIIISVGPDDLVPVVPHMLVTKLNPQASYLVVGGLGGIGRSVCHWMVENGAKNLIVLSRSANSSQRTTSFVTEMAEAGCKAKAIRCNIAYQSDLDRALDDCRSEMPPIRGVVQAAMVLQDSILEQMSLADYQAAVSPKVDGSWNLHQAFNKVDSLDFFIMLSSLAGILGHPSQSNYSAGGSFQDALAHFRNRRGLPGAAIDLGVVSSVGYVAEHDNTSERLARSGHTILSEEDVLNAIKFGISSPFSGQMVLGLNPGPGPHWEETAMGRDMRFAAIRYHELGSKTERQPGTSAGNASDLGLRIAEASSLEEAADVVADAIVKKLMTIFMMQQSDIQLSKRLSEYGVDSLVAVELRNMLALRAGADVSIFDIMQNSSISKLARVVATKSSHLDSSVIV</sequence>
<dbReference type="GO" id="GO:0004312">
    <property type="term" value="F:fatty acid synthase activity"/>
    <property type="evidence" value="ECO:0007669"/>
    <property type="project" value="TreeGrafter"/>
</dbReference>
<reference evidence="14" key="1">
    <citation type="journal article" date="2021" name="Nat. Commun.">
        <title>Genetic determinants of endophytism in the Arabidopsis root mycobiome.</title>
        <authorList>
            <person name="Mesny F."/>
            <person name="Miyauchi S."/>
            <person name="Thiergart T."/>
            <person name="Pickel B."/>
            <person name="Atanasova L."/>
            <person name="Karlsson M."/>
            <person name="Huettel B."/>
            <person name="Barry K.W."/>
            <person name="Haridas S."/>
            <person name="Chen C."/>
            <person name="Bauer D."/>
            <person name="Andreopoulos W."/>
            <person name="Pangilinan J."/>
            <person name="LaButti K."/>
            <person name="Riley R."/>
            <person name="Lipzen A."/>
            <person name="Clum A."/>
            <person name="Drula E."/>
            <person name="Henrissat B."/>
            <person name="Kohler A."/>
            <person name="Grigoriev I.V."/>
            <person name="Martin F.M."/>
            <person name="Hacquard S."/>
        </authorList>
    </citation>
    <scope>NUCLEOTIDE SEQUENCE</scope>
    <source>
        <strain evidence="14">MPI-SDFR-AT-0073</strain>
    </source>
</reference>
<keyword evidence="6" id="KW-0511">Multifunctional enzyme</keyword>
<feature type="domain" description="Ketosynthase family 3 (KS3)" evidence="12">
    <location>
        <begin position="4"/>
        <end position="430"/>
    </location>
</feature>
<dbReference type="Pfam" id="PF00698">
    <property type="entry name" value="Acyl_transf_1"/>
    <property type="match status" value="1"/>
</dbReference>
<dbReference type="GO" id="GO:0031177">
    <property type="term" value="F:phosphopantetheine binding"/>
    <property type="evidence" value="ECO:0007669"/>
    <property type="project" value="InterPro"/>
</dbReference>
<dbReference type="InterPro" id="IPR032821">
    <property type="entry name" value="PKS_assoc"/>
</dbReference>
<dbReference type="InterPro" id="IPR016036">
    <property type="entry name" value="Malonyl_transacylase_ACP-bd"/>
</dbReference>
<dbReference type="GO" id="GO:0044550">
    <property type="term" value="P:secondary metabolite biosynthetic process"/>
    <property type="evidence" value="ECO:0007669"/>
    <property type="project" value="TreeGrafter"/>
</dbReference>
<dbReference type="OrthoDB" id="329835at2759"/>
<dbReference type="PROSITE" id="PS00606">
    <property type="entry name" value="KS3_1"/>
    <property type="match status" value="1"/>
</dbReference>
<dbReference type="Gene3D" id="3.40.50.720">
    <property type="entry name" value="NAD(P)-binding Rossmann-like Domain"/>
    <property type="match status" value="1"/>
</dbReference>
<dbReference type="PROSITE" id="PS50075">
    <property type="entry name" value="CARRIER"/>
    <property type="match status" value="1"/>
</dbReference>
<dbReference type="FunFam" id="3.40.50.720:FF:000209">
    <property type="entry name" value="Polyketide synthase Pks12"/>
    <property type="match status" value="1"/>
</dbReference>
<dbReference type="SMART" id="SM00823">
    <property type="entry name" value="PKS_PP"/>
    <property type="match status" value="1"/>
</dbReference>
<dbReference type="Gene3D" id="3.40.47.10">
    <property type="match status" value="1"/>
</dbReference>
<keyword evidence="9" id="KW-0175">Coiled coil</keyword>
<dbReference type="InterPro" id="IPR006162">
    <property type="entry name" value="Ppantetheine_attach_site"/>
</dbReference>
<feature type="coiled-coil region" evidence="9">
    <location>
        <begin position="494"/>
        <end position="521"/>
    </location>
</feature>
<evidence type="ECO:0000256" key="2">
    <source>
        <dbReference type="ARBA" id="ARBA00022553"/>
    </source>
</evidence>
<evidence type="ECO:0000313" key="14">
    <source>
        <dbReference type="EMBL" id="KAH6658934.1"/>
    </source>
</evidence>
<dbReference type="PROSITE" id="PS00012">
    <property type="entry name" value="PHOSPHOPANTETHEINE"/>
    <property type="match status" value="1"/>
</dbReference>
<dbReference type="InterPro" id="IPR036736">
    <property type="entry name" value="ACP-like_sf"/>
</dbReference>
<keyword evidence="1" id="KW-0596">Phosphopantetheine</keyword>
<feature type="domain" description="PKS/mFAS DH" evidence="13">
    <location>
        <begin position="974"/>
        <end position="1297"/>
    </location>
</feature>
<feature type="region of interest" description="Disordered" evidence="10">
    <location>
        <begin position="447"/>
        <end position="476"/>
    </location>
</feature>
<dbReference type="SUPFAM" id="SSF47336">
    <property type="entry name" value="ACP-like"/>
    <property type="match status" value="1"/>
</dbReference>
<dbReference type="GeneID" id="70126176"/>
<dbReference type="InterPro" id="IPR018201">
    <property type="entry name" value="Ketoacyl_synth_AS"/>
</dbReference>
<evidence type="ECO:0000259" key="11">
    <source>
        <dbReference type="PROSITE" id="PS50075"/>
    </source>
</evidence>
<dbReference type="GO" id="GO:0004315">
    <property type="term" value="F:3-oxoacyl-[acyl-carrier-protein] synthase activity"/>
    <property type="evidence" value="ECO:0007669"/>
    <property type="project" value="InterPro"/>
</dbReference>
<dbReference type="InterPro" id="IPR020806">
    <property type="entry name" value="PKS_PP-bd"/>
</dbReference>
<dbReference type="Gene3D" id="3.90.180.10">
    <property type="entry name" value="Medium-chain alcohol dehydrogenases, catalytic domain"/>
    <property type="match status" value="1"/>
</dbReference>
<evidence type="ECO:0000256" key="4">
    <source>
        <dbReference type="ARBA" id="ARBA00022857"/>
    </source>
</evidence>
<dbReference type="GO" id="GO:0006633">
    <property type="term" value="P:fatty acid biosynthetic process"/>
    <property type="evidence" value="ECO:0007669"/>
    <property type="project" value="InterPro"/>
</dbReference>
<dbReference type="Gene3D" id="3.30.70.3290">
    <property type="match status" value="1"/>
</dbReference>
<dbReference type="InterPro" id="IPR042104">
    <property type="entry name" value="PKS_dehydratase_sf"/>
</dbReference>
<dbReference type="Pfam" id="PF23297">
    <property type="entry name" value="ACP_SdgA_C"/>
    <property type="match status" value="1"/>
</dbReference>
<dbReference type="SUPFAM" id="SSF55048">
    <property type="entry name" value="Probable ACP-binding domain of malonyl-CoA ACP transacylase"/>
    <property type="match status" value="1"/>
</dbReference>
<dbReference type="SUPFAM" id="SSF53335">
    <property type="entry name" value="S-adenosyl-L-methionine-dependent methyltransferases"/>
    <property type="match status" value="1"/>
</dbReference>
<evidence type="ECO:0000256" key="3">
    <source>
        <dbReference type="ARBA" id="ARBA00022679"/>
    </source>
</evidence>
<dbReference type="PANTHER" id="PTHR43775:SF29">
    <property type="entry name" value="ASPERFURANONE POLYKETIDE SYNTHASE AFOG-RELATED"/>
    <property type="match status" value="1"/>
</dbReference>
<feature type="compositionally biased region" description="Polar residues" evidence="10">
    <location>
        <begin position="447"/>
        <end position="474"/>
    </location>
</feature>
<evidence type="ECO:0000256" key="1">
    <source>
        <dbReference type="ARBA" id="ARBA00022450"/>
    </source>
</evidence>
<dbReference type="Pfam" id="PF13602">
    <property type="entry name" value="ADH_zinc_N_2"/>
    <property type="match status" value="1"/>
</dbReference>
<dbReference type="Pfam" id="PF02801">
    <property type="entry name" value="Ketoacyl-synt_C"/>
    <property type="match status" value="1"/>
</dbReference>